<gene>
    <name evidence="2" type="ORF">JOF36_003109</name>
</gene>
<evidence type="ECO:0000313" key="2">
    <source>
        <dbReference type="EMBL" id="MBP2367413.1"/>
    </source>
</evidence>
<dbReference type="SUPFAM" id="SSF69118">
    <property type="entry name" value="AhpD-like"/>
    <property type="match status" value="1"/>
</dbReference>
<dbReference type="PANTHER" id="PTHR34846">
    <property type="entry name" value="4-CARBOXYMUCONOLACTONE DECARBOXYLASE FAMILY PROTEIN (AFU_ORTHOLOGUE AFUA_6G11590)"/>
    <property type="match status" value="1"/>
</dbReference>
<sequence>MEPRMSKPYSHVPESYRALSALERSTRDADVLPVPIQEIVRLRASQINGCGFCVDMHSHDALEHGESTERLMAVAAWREAPWFTREERAALALTESMTRLADRADAVPDDVWDEAAAVFDERALALLVTTVATINAWNRISVATRQIAGSHRGAA</sequence>
<organism evidence="2 3">
    <name type="scientific">Pseudonocardia parietis</name>
    <dbReference type="NCBI Taxonomy" id="570936"/>
    <lineage>
        <taxon>Bacteria</taxon>
        <taxon>Bacillati</taxon>
        <taxon>Actinomycetota</taxon>
        <taxon>Actinomycetes</taxon>
        <taxon>Pseudonocardiales</taxon>
        <taxon>Pseudonocardiaceae</taxon>
        <taxon>Pseudonocardia</taxon>
    </lineage>
</organism>
<evidence type="ECO:0000259" key="1">
    <source>
        <dbReference type="Pfam" id="PF02627"/>
    </source>
</evidence>
<dbReference type="PANTHER" id="PTHR34846:SF7">
    <property type="entry name" value="BLL7811 PROTEIN"/>
    <property type="match status" value="1"/>
</dbReference>
<dbReference type="NCBIfam" id="TIGR00778">
    <property type="entry name" value="ahpD_dom"/>
    <property type="match status" value="1"/>
</dbReference>
<comment type="caution">
    <text evidence="2">The sequence shown here is derived from an EMBL/GenBank/DDBJ whole genome shotgun (WGS) entry which is preliminary data.</text>
</comment>
<reference evidence="2 3" key="1">
    <citation type="submission" date="2021-03" db="EMBL/GenBank/DDBJ databases">
        <title>Sequencing the genomes of 1000 actinobacteria strains.</title>
        <authorList>
            <person name="Klenk H.-P."/>
        </authorList>
    </citation>
    <scope>NUCLEOTIDE SEQUENCE [LARGE SCALE GENOMIC DNA]</scope>
    <source>
        <strain evidence="2 3">DSM 45256</strain>
    </source>
</reference>
<dbReference type="EMBL" id="JAGINU010000001">
    <property type="protein sequence ID" value="MBP2367413.1"/>
    <property type="molecule type" value="Genomic_DNA"/>
</dbReference>
<dbReference type="InterPro" id="IPR029032">
    <property type="entry name" value="AhpD-like"/>
</dbReference>
<dbReference type="InterPro" id="IPR003779">
    <property type="entry name" value="CMD-like"/>
</dbReference>
<dbReference type="Gene3D" id="1.20.1290.10">
    <property type="entry name" value="AhpD-like"/>
    <property type="match status" value="1"/>
</dbReference>
<proteinExistence type="predicted"/>
<dbReference type="Pfam" id="PF02627">
    <property type="entry name" value="CMD"/>
    <property type="match status" value="1"/>
</dbReference>
<protein>
    <submittedName>
        <fullName evidence="2">AhpD family alkylhydroperoxidase</fullName>
    </submittedName>
</protein>
<name>A0ABS4VU02_9PSEU</name>
<accession>A0ABS4VU02</accession>
<dbReference type="Proteomes" id="UP001519295">
    <property type="component" value="Unassembled WGS sequence"/>
</dbReference>
<dbReference type="InterPro" id="IPR004675">
    <property type="entry name" value="AhpD_core"/>
</dbReference>
<evidence type="ECO:0000313" key="3">
    <source>
        <dbReference type="Proteomes" id="UP001519295"/>
    </source>
</evidence>
<feature type="domain" description="Carboxymuconolactone decarboxylase-like" evidence="1">
    <location>
        <begin position="13"/>
        <end position="95"/>
    </location>
</feature>
<dbReference type="RefSeq" id="WP_307862390.1">
    <property type="nucleotide sequence ID" value="NZ_JAGINU010000001.1"/>
</dbReference>
<keyword evidence="3" id="KW-1185">Reference proteome</keyword>